<organism evidence="3 4">
    <name type="scientific">Candidatus Kutchimonas denitrificans</name>
    <dbReference type="NCBI Taxonomy" id="3056748"/>
    <lineage>
        <taxon>Bacteria</taxon>
        <taxon>Pseudomonadati</taxon>
        <taxon>Gemmatimonadota</taxon>
        <taxon>Gemmatimonadia</taxon>
        <taxon>Candidatus Palauibacterales</taxon>
        <taxon>Candidatus Palauibacteraceae</taxon>
        <taxon>Candidatus Kutchimonas</taxon>
    </lineage>
</organism>
<feature type="domain" description="Proline dehydrogenase" evidence="2">
    <location>
        <begin position="4"/>
        <end position="127"/>
    </location>
</feature>
<evidence type="ECO:0000259" key="2">
    <source>
        <dbReference type="Pfam" id="PF01619"/>
    </source>
</evidence>
<gene>
    <name evidence="3" type="ORF">GWO12_04935</name>
</gene>
<dbReference type="InterPro" id="IPR029041">
    <property type="entry name" value="FAD-linked_oxidoreductase-like"/>
</dbReference>
<dbReference type="Proteomes" id="UP000702544">
    <property type="component" value="Unassembled WGS sequence"/>
</dbReference>
<reference evidence="3 4" key="1">
    <citation type="submission" date="2020-01" db="EMBL/GenBank/DDBJ databases">
        <title>Genomes assembled from Gulf of Kutch pelagic sediment metagenomes.</title>
        <authorList>
            <person name="Chandrashekar M."/>
            <person name="Mahajan M.S."/>
            <person name="Dave K.J."/>
            <person name="Vatsa P."/>
            <person name="Nathani N.M."/>
        </authorList>
    </citation>
    <scope>NUCLEOTIDE SEQUENCE [LARGE SCALE GENOMIC DNA]</scope>
    <source>
        <strain evidence="3">KS3-K002</strain>
    </source>
</reference>
<keyword evidence="1" id="KW-0560">Oxidoreductase</keyword>
<dbReference type="GO" id="GO:0006562">
    <property type="term" value="P:L-proline catabolic process"/>
    <property type="evidence" value="ECO:0007669"/>
    <property type="project" value="InterPro"/>
</dbReference>
<dbReference type="AlphaFoldDB" id="A0AAE4ZAA5"/>
<evidence type="ECO:0000313" key="4">
    <source>
        <dbReference type="Proteomes" id="UP000702544"/>
    </source>
</evidence>
<dbReference type="Pfam" id="PF01619">
    <property type="entry name" value="Pro_dh"/>
    <property type="match status" value="1"/>
</dbReference>
<evidence type="ECO:0000256" key="1">
    <source>
        <dbReference type="ARBA" id="ARBA00023002"/>
    </source>
</evidence>
<dbReference type="PANTHER" id="PTHR13914:SF0">
    <property type="entry name" value="PROLINE DEHYDROGENASE 1, MITOCHONDRIAL"/>
    <property type="match status" value="1"/>
</dbReference>
<dbReference type="EMBL" id="JAACAK010000041">
    <property type="protein sequence ID" value="NIR74441.1"/>
    <property type="molecule type" value="Genomic_DNA"/>
</dbReference>
<proteinExistence type="predicted"/>
<dbReference type="SUPFAM" id="SSF51730">
    <property type="entry name" value="FAD-linked oxidoreductase"/>
    <property type="match status" value="1"/>
</dbReference>
<dbReference type="GO" id="GO:0004657">
    <property type="term" value="F:proline dehydrogenase activity"/>
    <property type="evidence" value="ECO:0007669"/>
    <property type="project" value="InterPro"/>
</dbReference>
<accession>A0AAE4ZAA5</accession>
<protein>
    <submittedName>
        <fullName evidence="3">Proline dehydrogenase</fullName>
    </submittedName>
</protein>
<comment type="caution">
    <text evidence="3">The sequence shown here is derived from an EMBL/GenBank/DDBJ whole genome shotgun (WGS) entry which is preliminary data.</text>
</comment>
<dbReference type="InterPro" id="IPR015659">
    <property type="entry name" value="Proline_oxidase"/>
</dbReference>
<feature type="non-terminal residue" evidence="3">
    <location>
        <position position="1"/>
    </location>
</feature>
<evidence type="ECO:0000313" key="3">
    <source>
        <dbReference type="EMBL" id="NIR74441.1"/>
    </source>
</evidence>
<sequence length="134" mass="15492">LAPTIRLVKGAYMEPPEIAYRNKGDVDNNFLRLSDTLLQEVKRGNARIFFGTHDQSMIDGVIERARGMGVPRDGFEIQMLYGIRREAQARLTGDGYKVRVLISYGDSWFPWYMRRLAERPANVLFLARNIISRR</sequence>
<dbReference type="InterPro" id="IPR002872">
    <property type="entry name" value="Proline_DH_dom"/>
</dbReference>
<dbReference type="Gene3D" id="3.20.20.220">
    <property type="match status" value="1"/>
</dbReference>
<dbReference type="PANTHER" id="PTHR13914">
    <property type="entry name" value="PROLINE OXIDASE"/>
    <property type="match status" value="1"/>
</dbReference>
<name>A0AAE4ZAA5_9BACT</name>